<keyword evidence="2" id="KW-1185">Reference proteome</keyword>
<protein>
    <submittedName>
        <fullName evidence="1">Uncharacterized protein</fullName>
    </submittedName>
</protein>
<comment type="caution">
    <text evidence="1">The sequence shown here is derived from an EMBL/GenBank/DDBJ whole genome shotgun (WGS) entry which is preliminary data.</text>
</comment>
<dbReference type="RefSeq" id="WP_141240416.1">
    <property type="nucleotide sequence ID" value="NZ_CP023863.1"/>
</dbReference>
<name>A0AA94LKT2_9BACT</name>
<evidence type="ECO:0000313" key="1">
    <source>
        <dbReference type="EMBL" id="SNR94307.1"/>
    </source>
</evidence>
<sequence>MFTDFPNMPKGWAVCVMHDCMHVERDLHYSIGKVPVFHQRSAMVVALPVGLGDSCNMFHAMKKEREVWELLQLFDDEKYYPTRKPVNS</sequence>
<accession>A0AA94LKT2</accession>
<gene>
    <name evidence="1" type="ORF">SAMN06265364_12144</name>
</gene>
<dbReference type="Proteomes" id="UP000198427">
    <property type="component" value="Unassembled WGS sequence"/>
</dbReference>
<evidence type="ECO:0000313" key="2">
    <source>
        <dbReference type="Proteomes" id="UP000198427"/>
    </source>
</evidence>
<dbReference type="GeneID" id="94029060"/>
<organism evidence="1 2">
    <name type="scientific">Prevotella jejuni</name>
    <dbReference type="NCBI Taxonomy" id="1177574"/>
    <lineage>
        <taxon>Bacteria</taxon>
        <taxon>Pseudomonadati</taxon>
        <taxon>Bacteroidota</taxon>
        <taxon>Bacteroidia</taxon>
        <taxon>Bacteroidales</taxon>
        <taxon>Prevotellaceae</taxon>
        <taxon>Prevotella</taxon>
    </lineage>
</organism>
<proteinExistence type="predicted"/>
<dbReference type="EMBL" id="FZNZ01000021">
    <property type="protein sequence ID" value="SNR94307.1"/>
    <property type="molecule type" value="Genomic_DNA"/>
</dbReference>
<dbReference type="AlphaFoldDB" id="A0AA94LKT2"/>
<reference evidence="1 2" key="1">
    <citation type="submission" date="2017-06" db="EMBL/GenBank/DDBJ databases">
        <authorList>
            <person name="Varghese N."/>
            <person name="Submissions S."/>
        </authorList>
    </citation>
    <scope>NUCLEOTIDE SEQUENCE [LARGE SCALE GENOMIC DNA]</scope>
    <source>
        <strain evidence="1 2">DSM 26989</strain>
    </source>
</reference>